<dbReference type="GO" id="GO:0005737">
    <property type="term" value="C:cytoplasm"/>
    <property type="evidence" value="ECO:0007669"/>
    <property type="project" value="TreeGrafter"/>
</dbReference>
<dbReference type="InterPro" id="IPR050219">
    <property type="entry name" value="DnaG_primase"/>
</dbReference>
<accession>A0A2M7Q5T0</accession>
<keyword evidence="5 12" id="KW-0235">DNA replication</keyword>
<keyword evidence="3 12" id="KW-0808">Transferase</keyword>
<dbReference type="GO" id="GO:0008270">
    <property type="term" value="F:zinc ion binding"/>
    <property type="evidence" value="ECO:0007669"/>
    <property type="project" value="UniProtKB-UniRule"/>
</dbReference>
<keyword evidence="8 12" id="KW-0862">Zinc</keyword>
<dbReference type="FunFam" id="3.90.580.10:FF:000001">
    <property type="entry name" value="DNA primase"/>
    <property type="match status" value="1"/>
</dbReference>
<dbReference type="Gene3D" id="3.90.980.10">
    <property type="entry name" value="DNA primase, catalytic core, N-terminal domain"/>
    <property type="match status" value="1"/>
</dbReference>
<evidence type="ECO:0000256" key="4">
    <source>
        <dbReference type="ARBA" id="ARBA00022695"/>
    </source>
</evidence>
<dbReference type="Gene3D" id="3.40.1360.10">
    <property type="match status" value="1"/>
</dbReference>
<dbReference type="GO" id="GO:1990077">
    <property type="term" value="C:primosome complex"/>
    <property type="evidence" value="ECO:0007669"/>
    <property type="project" value="UniProtKB-KW"/>
</dbReference>
<dbReference type="EMBL" id="PFKX01000008">
    <property type="protein sequence ID" value="PIY58743.1"/>
    <property type="molecule type" value="Genomic_DNA"/>
</dbReference>
<evidence type="ECO:0000256" key="12">
    <source>
        <dbReference type="HAMAP-Rule" id="MF_00974"/>
    </source>
</evidence>
<dbReference type="HAMAP" id="MF_00974">
    <property type="entry name" value="DNA_primase_DnaG"/>
    <property type="match status" value="1"/>
</dbReference>
<dbReference type="GO" id="GO:0003899">
    <property type="term" value="F:DNA-directed RNA polymerase activity"/>
    <property type="evidence" value="ECO:0007669"/>
    <property type="project" value="UniProtKB-UniRule"/>
</dbReference>
<keyword evidence="6 12" id="KW-0479">Metal-binding</keyword>
<evidence type="ECO:0000256" key="3">
    <source>
        <dbReference type="ARBA" id="ARBA00022679"/>
    </source>
</evidence>
<evidence type="ECO:0000256" key="1">
    <source>
        <dbReference type="ARBA" id="ARBA00022478"/>
    </source>
</evidence>
<evidence type="ECO:0000256" key="2">
    <source>
        <dbReference type="ARBA" id="ARBA00022515"/>
    </source>
</evidence>
<dbReference type="AlphaFoldDB" id="A0A2M7Q5T0"/>
<proteinExistence type="inferred from homology"/>
<comment type="function">
    <text evidence="12">RNA polymerase that catalyzes the synthesis of short RNA molecules used as primers for DNA polymerase during DNA replication.</text>
</comment>
<dbReference type="InterPro" id="IPR030846">
    <property type="entry name" value="DnaG_bac"/>
</dbReference>
<evidence type="ECO:0000256" key="13">
    <source>
        <dbReference type="SAM" id="Coils"/>
    </source>
</evidence>
<comment type="caution">
    <text evidence="15">The sequence shown here is derived from an EMBL/GenBank/DDBJ whole genome shotgun (WGS) entry which is preliminary data.</text>
</comment>
<dbReference type="InterPro" id="IPR002694">
    <property type="entry name" value="Znf_CHC2"/>
</dbReference>
<organism evidence="15 16">
    <name type="scientific">Candidatus Yonathbacteria bacterium CG_4_10_14_0_8_um_filter_43_17</name>
    <dbReference type="NCBI Taxonomy" id="1975099"/>
    <lineage>
        <taxon>Bacteria</taxon>
        <taxon>Candidatus Yonathiibacteriota</taxon>
    </lineage>
</organism>
<dbReference type="EC" id="2.7.7.101" evidence="12"/>
<dbReference type="GO" id="GO:0003677">
    <property type="term" value="F:DNA binding"/>
    <property type="evidence" value="ECO:0007669"/>
    <property type="project" value="UniProtKB-KW"/>
</dbReference>
<dbReference type="Gene3D" id="3.90.580.10">
    <property type="entry name" value="Zinc finger, CHC2-type domain"/>
    <property type="match status" value="1"/>
</dbReference>
<dbReference type="Pfam" id="PF13155">
    <property type="entry name" value="Toprim_2"/>
    <property type="match status" value="1"/>
</dbReference>
<dbReference type="InterPro" id="IPR034151">
    <property type="entry name" value="TOPRIM_DnaG_bac"/>
</dbReference>
<dbReference type="SMART" id="SM00493">
    <property type="entry name" value="TOPRIM"/>
    <property type="match status" value="1"/>
</dbReference>
<keyword evidence="13" id="KW-0175">Coiled coil</keyword>
<keyword evidence="11 12" id="KW-0804">Transcription</keyword>
<dbReference type="CDD" id="cd03364">
    <property type="entry name" value="TOPRIM_DnaG_primases"/>
    <property type="match status" value="1"/>
</dbReference>
<dbReference type="SUPFAM" id="SSF56731">
    <property type="entry name" value="DNA primase core"/>
    <property type="match status" value="1"/>
</dbReference>
<keyword evidence="4 12" id="KW-0548">Nucleotidyltransferase</keyword>
<dbReference type="InterPro" id="IPR006171">
    <property type="entry name" value="TOPRIM_dom"/>
</dbReference>
<evidence type="ECO:0000256" key="9">
    <source>
        <dbReference type="ARBA" id="ARBA00022842"/>
    </source>
</evidence>
<protein>
    <recommendedName>
        <fullName evidence="12">DNA primase</fullName>
        <ecNumber evidence="12">2.7.7.101</ecNumber>
    </recommendedName>
</protein>
<evidence type="ECO:0000259" key="14">
    <source>
        <dbReference type="PROSITE" id="PS50880"/>
    </source>
</evidence>
<gene>
    <name evidence="12 15" type="primary">dnaG</name>
    <name evidence="15" type="ORF">COY98_00280</name>
</gene>
<evidence type="ECO:0000256" key="6">
    <source>
        <dbReference type="ARBA" id="ARBA00022723"/>
    </source>
</evidence>
<dbReference type="Proteomes" id="UP000230732">
    <property type="component" value="Unassembled WGS sequence"/>
</dbReference>
<comment type="subunit">
    <text evidence="12">Monomer. Interacts with DnaB.</text>
</comment>
<dbReference type="PANTHER" id="PTHR30313">
    <property type="entry name" value="DNA PRIMASE"/>
    <property type="match status" value="1"/>
</dbReference>
<feature type="zinc finger region" description="CHC2-type" evidence="12">
    <location>
        <begin position="43"/>
        <end position="67"/>
    </location>
</feature>
<keyword evidence="2 12" id="KW-0639">Primosome</keyword>
<dbReference type="InterPro" id="IPR013264">
    <property type="entry name" value="DNAG_N"/>
</dbReference>
<dbReference type="GO" id="GO:0000428">
    <property type="term" value="C:DNA-directed RNA polymerase complex"/>
    <property type="evidence" value="ECO:0007669"/>
    <property type="project" value="UniProtKB-KW"/>
</dbReference>
<dbReference type="Pfam" id="PF08275">
    <property type="entry name" value="DNAG_N"/>
    <property type="match status" value="1"/>
</dbReference>
<evidence type="ECO:0000313" key="16">
    <source>
        <dbReference type="Proteomes" id="UP000230732"/>
    </source>
</evidence>
<dbReference type="PANTHER" id="PTHR30313:SF2">
    <property type="entry name" value="DNA PRIMASE"/>
    <property type="match status" value="1"/>
</dbReference>
<dbReference type="InterPro" id="IPR037068">
    <property type="entry name" value="DNA_primase_core_N_sf"/>
</dbReference>
<evidence type="ECO:0000256" key="8">
    <source>
        <dbReference type="ARBA" id="ARBA00022833"/>
    </source>
</evidence>
<sequence length="589" mass="65236">MSIVKCNPMSSVIEDIKSRLNIVDVAGGYLKLEKAGGNFKACCPFHNERTPSFFISPSRQTYHCFGCNKGGDVISFVEEIEGLDFQGALKLLADRAGVTLTRERTGAKDERDAIFSTLELATRFYEAVLPKFPDAVSYLTGRGITQETVKSFRVGFAPDEWRSLGDFLAKKGVSENVMEKAGLIVRSPKGFYDRFRGRVMFPITDSSGRVIAFSGRILKEEAGKTIGASASAKYVNSPDVEVFHKSRALFGFSQSRDAIRSEDSCVLVEGQMDLILSHQAGVKNAVASSGTALTSEHLEMIKRFTKNIVLAFDADDAGISAVHRAVELALSQDMSVRIARLPKGMDPADVACKDPLQWVDAVKNSKQVIDLYIELLPSLHKEKSELRAKVTEVIVPFVALLKSQIDQGHYVGEIAKILGIKEEHVWDEVKRRGAMANANQLIHGSAINLNAEKLEYKNPPLSRLLRISRTIEGVLRWQEGLKENAINNIGDYRARFAKLLEGLPPIDVVLGDAIVFEAEARLHGSERIEEELNVLLRTMNEEILQEKFTAKMAELKEAENKGDVPLAEKLLTECQSISKELHTLTKNIL</sequence>
<feature type="coiled-coil region" evidence="13">
    <location>
        <begin position="541"/>
        <end position="587"/>
    </location>
</feature>
<dbReference type="SUPFAM" id="SSF57783">
    <property type="entry name" value="Zinc beta-ribbon"/>
    <property type="match status" value="1"/>
</dbReference>
<dbReference type="Pfam" id="PF01807">
    <property type="entry name" value="Zn_ribbon_DnaG"/>
    <property type="match status" value="1"/>
</dbReference>
<dbReference type="GO" id="GO:0006269">
    <property type="term" value="P:DNA replication, synthesis of primer"/>
    <property type="evidence" value="ECO:0007669"/>
    <property type="project" value="UniProtKB-UniRule"/>
</dbReference>
<evidence type="ECO:0000256" key="10">
    <source>
        <dbReference type="ARBA" id="ARBA00023125"/>
    </source>
</evidence>
<comment type="catalytic activity">
    <reaction evidence="12">
        <text>ssDNA + n NTP = ssDNA/pppN(pN)n-1 hybrid + (n-1) diphosphate.</text>
        <dbReference type="EC" id="2.7.7.101"/>
    </reaction>
</comment>
<name>A0A2M7Q5T0_9BACT</name>
<reference evidence="16" key="1">
    <citation type="submission" date="2017-09" db="EMBL/GenBank/DDBJ databases">
        <title>Depth-based differentiation of microbial function through sediment-hosted aquifers and enrichment of novel symbionts in the deep terrestrial subsurface.</title>
        <authorList>
            <person name="Probst A.J."/>
            <person name="Ladd B."/>
            <person name="Jarett J.K."/>
            <person name="Geller-Mcgrath D.E."/>
            <person name="Sieber C.M.K."/>
            <person name="Emerson J.B."/>
            <person name="Anantharaman K."/>
            <person name="Thomas B.C."/>
            <person name="Malmstrom R."/>
            <person name="Stieglmeier M."/>
            <person name="Klingl A."/>
            <person name="Woyke T."/>
            <person name="Ryan C.M."/>
            <person name="Banfield J.F."/>
        </authorList>
    </citation>
    <scope>NUCLEOTIDE SEQUENCE [LARGE SCALE GENOMIC DNA]</scope>
</reference>
<dbReference type="SMART" id="SM00400">
    <property type="entry name" value="ZnF_CHCC"/>
    <property type="match status" value="1"/>
</dbReference>
<dbReference type="PROSITE" id="PS50880">
    <property type="entry name" value="TOPRIM"/>
    <property type="match status" value="1"/>
</dbReference>
<evidence type="ECO:0000313" key="15">
    <source>
        <dbReference type="EMBL" id="PIY58743.1"/>
    </source>
</evidence>
<dbReference type="InterPro" id="IPR036977">
    <property type="entry name" value="DNA_primase_Znf_CHC2"/>
</dbReference>
<keyword evidence="1 12" id="KW-0240">DNA-directed RNA polymerase</keyword>
<keyword evidence="7 12" id="KW-0863">Zinc-finger</keyword>
<evidence type="ECO:0000256" key="5">
    <source>
        <dbReference type="ARBA" id="ARBA00022705"/>
    </source>
</evidence>
<dbReference type="InterPro" id="IPR006295">
    <property type="entry name" value="DNA_primase_DnaG"/>
</dbReference>
<comment type="cofactor">
    <cofactor evidence="12">
        <name>Zn(2+)</name>
        <dbReference type="ChEBI" id="CHEBI:29105"/>
    </cofactor>
    <text evidence="12">Binds 1 zinc ion per monomer.</text>
</comment>
<dbReference type="NCBIfam" id="TIGR01391">
    <property type="entry name" value="dnaG"/>
    <property type="match status" value="1"/>
</dbReference>
<evidence type="ECO:0000256" key="7">
    <source>
        <dbReference type="ARBA" id="ARBA00022771"/>
    </source>
</evidence>
<keyword evidence="10 12" id="KW-0238">DNA-binding</keyword>
<keyword evidence="9" id="KW-0460">Magnesium</keyword>
<evidence type="ECO:0000256" key="11">
    <source>
        <dbReference type="ARBA" id="ARBA00023163"/>
    </source>
</evidence>
<comment type="similarity">
    <text evidence="12">Belongs to the DnaG primase family.</text>
</comment>
<comment type="domain">
    <text evidence="12">Contains an N-terminal zinc-binding domain, a central core domain that contains the primase activity, and a C-terminal DnaB-binding domain.</text>
</comment>
<feature type="domain" description="Toprim" evidence="14">
    <location>
        <begin position="263"/>
        <end position="346"/>
    </location>
</feature>